<dbReference type="InterPro" id="IPR051127">
    <property type="entry name" value="Fungal_SecMet_Regulators"/>
</dbReference>
<dbReference type="SMART" id="SM00906">
    <property type="entry name" value="Fungal_trans"/>
    <property type="match status" value="1"/>
</dbReference>
<dbReference type="VEuPathDB" id="FungiDB:yc1106_02056"/>
<evidence type="ECO:0000313" key="8">
    <source>
        <dbReference type="Proteomes" id="UP001056012"/>
    </source>
</evidence>
<dbReference type="Proteomes" id="UP001056012">
    <property type="component" value="Chromosome 2"/>
</dbReference>
<gene>
    <name evidence="7" type="ORF">yc1106_02056</name>
</gene>
<feature type="domain" description="Zn(2)-C6 fungal-type" evidence="6">
    <location>
        <begin position="38"/>
        <end position="69"/>
    </location>
</feature>
<dbReference type="InterPro" id="IPR001138">
    <property type="entry name" value="Zn2Cys6_DnaBD"/>
</dbReference>
<dbReference type="Pfam" id="PF04082">
    <property type="entry name" value="Fungal_trans"/>
    <property type="match status" value="1"/>
</dbReference>
<evidence type="ECO:0000256" key="5">
    <source>
        <dbReference type="SAM" id="MobiDB-lite"/>
    </source>
</evidence>
<evidence type="ECO:0000256" key="3">
    <source>
        <dbReference type="ARBA" id="ARBA00023163"/>
    </source>
</evidence>
<dbReference type="PANTHER" id="PTHR47424">
    <property type="entry name" value="REGULATORY PROTEIN GAL4"/>
    <property type="match status" value="1"/>
</dbReference>
<accession>A0A9Q9DPQ1</accession>
<dbReference type="GO" id="GO:0000978">
    <property type="term" value="F:RNA polymerase II cis-regulatory region sequence-specific DNA binding"/>
    <property type="evidence" value="ECO:0007669"/>
    <property type="project" value="TreeGrafter"/>
</dbReference>
<feature type="compositionally biased region" description="Low complexity" evidence="5">
    <location>
        <begin position="131"/>
        <end position="145"/>
    </location>
</feature>
<dbReference type="GO" id="GO:0005634">
    <property type="term" value="C:nucleus"/>
    <property type="evidence" value="ECO:0007669"/>
    <property type="project" value="TreeGrafter"/>
</dbReference>
<dbReference type="InterPro" id="IPR036864">
    <property type="entry name" value="Zn2-C6_fun-type_DNA-bd_sf"/>
</dbReference>
<keyword evidence="8" id="KW-1185">Reference proteome</keyword>
<dbReference type="InterPro" id="IPR007219">
    <property type="entry name" value="XnlR_reg_dom"/>
</dbReference>
<dbReference type="CDD" id="cd12148">
    <property type="entry name" value="fungal_TF_MHR"/>
    <property type="match status" value="1"/>
</dbReference>
<dbReference type="CDD" id="cd00067">
    <property type="entry name" value="GAL4"/>
    <property type="match status" value="1"/>
</dbReference>
<organism evidence="7 8">
    <name type="scientific">Curvularia clavata</name>
    <dbReference type="NCBI Taxonomy" id="95742"/>
    <lineage>
        <taxon>Eukaryota</taxon>
        <taxon>Fungi</taxon>
        <taxon>Dikarya</taxon>
        <taxon>Ascomycota</taxon>
        <taxon>Pezizomycotina</taxon>
        <taxon>Dothideomycetes</taxon>
        <taxon>Pleosporomycetidae</taxon>
        <taxon>Pleosporales</taxon>
        <taxon>Pleosporineae</taxon>
        <taxon>Pleosporaceae</taxon>
        <taxon>Curvularia</taxon>
    </lineage>
</organism>
<dbReference type="GO" id="GO:0006351">
    <property type="term" value="P:DNA-templated transcription"/>
    <property type="evidence" value="ECO:0007669"/>
    <property type="project" value="InterPro"/>
</dbReference>
<dbReference type="AlphaFoldDB" id="A0A9Q9DPQ1"/>
<evidence type="ECO:0000313" key="7">
    <source>
        <dbReference type="EMBL" id="USP74782.1"/>
    </source>
</evidence>
<dbReference type="EMBL" id="CP089275">
    <property type="protein sequence ID" value="USP74782.1"/>
    <property type="molecule type" value="Genomic_DNA"/>
</dbReference>
<feature type="compositionally biased region" description="Polar residues" evidence="5">
    <location>
        <begin position="1"/>
        <end position="10"/>
    </location>
</feature>
<dbReference type="Pfam" id="PF00172">
    <property type="entry name" value="Zn_clus"/>
    <property type="match status" value="1"/>
</dbReference>
<dbReference type="SUPFAM" id="SSF57701">
    <property type="entry name" value="Zn2/Cys6 DNA-binding domain"/>
    <property type="match status" value="1"/>
</dbReference>
<dbReference type="PROSITE" id="PS00463">
    <property type="entry name" value="ZN2_CY6_FUNGAL_1"/>
    <property type="match status" value="1"/>
</dbReference>
<dbReference type="PANTHER" id="PTHR47424:SF5">
    <property type="entry name" value="ZN(II)2CYS6 TRANSCRIPTION FACTOR (EUROFUNG)"/>
    <property type="match status" value="1"/>
</dbReference>
<evidence type="ECO:0000256" key="1">
    <source>
        <dbReference type="ARBA" id="ARBA00022723"/>
    </source>
</evidence>
<dbReference type="GO" id="GO:0000981">
    <property type="term" value="F:DNA-binding transcription factor activity, RNA polymerase II-specific"/>
    <property type="evidence" value="ECO:0007669"/>
    <property type="project" value="InterPro"/>
</dbReference>
<dbReference type="GO" id="GO:0008270">
    <property type="term" value="F:zinc ion binding"/>
    <property type="evidence" value="ECO:0007669"/>
    <property type="project" value="InterPro"/>
</dbReference>
<name>A0A9Q9DPQ1_CURCL</name>
<feature type="region of interest" description="Disordered" evidence="5">
    <location>
        <begin position="233"/>
        <end position="254"/>
    </location>
</feature>
<keyword evidence="1" id="KW-0479">Metal-binding</keyword>
<evidence type="ECO:0000256" key="2">
    <source>
        <dbReference type="ARBA" id="ARBA00023015"/>
    </source>
</evidence>
<keyword evidence="4" id="KW-0539">Nucleus</keyword>
<evidence type="ECO:0000256" key="4">
    <source>
        <dbReference type="ARBA" id="ARBA00023242"/>
    </source>
</evidence>
<dbReference type="Gene3D" id="4.10.240.10">
    <property type="entry name" value="Zn(2)-C6 fungal-type DNA-binding domain"/>
    <property type="match status" value="1"/>
</dbReference>
<reference evidence="7" key="1">
    <citation type="submission" date="2021-12" db="EMBL/GenBank/DDBJ databases">
        <title>Curvularia clavata genome.</title>
        <authorList>
            <person name="Cao Y."/>
        </authorList>
    </citation>
    <scope>NUCLEOTIDE SEQUENCE</scope>
    <source>
        <strain evidence="7">Yc1106</strain>
    </source>
</reference>
<feature type="region of interest" description="Disordered" evidence="5">
    <location>
        <begin position="128"/>
        <end position="170"/>
    </location>
</feature>
<feature type="region of interest" description="Disordered" evidence="5">
    <location>
        <begin position="1"/>
        <end position="35"/>
    </location>
</feature>
<evidence type="ECO:0000259" key="6">
    <source>
        <dbReference type="PROSITE" id="PS50048"/>
    </source>
</evidence>
<keyword evidence="2" id="KW-0805">Transcription regulation</keyword>
<dbReference type="OrthoDB" id="3362851at2759"/>
<dbReference type="SMART" id="SM00066">
    <property type="entry name" value="GAL4"/>
    <property type="match status" value="1"/>
</dbReference>
<dbReference type="PROSITE" id="PS50048">
    <property type="entry name" value="ZN2_CY6_FUNGAL_2"/>
    <property type="match status" value="1"/>
</dbReference>
<dbReference type="GO" id="GO:0000435">
    <property type="term" value="P:positive regulation of transcription from RNA polymerase II promoter by galactose"/>
    <property type="evidence" value="ECO:0007669"/>
    <property type="project" value="TreeGrafter"/>
</dbReference>
<sequence>MFHTFQSSVGVRSPGADSDSPGKPTRPPGSRRISTSNACVECRRRKIRCDGLQPCGQCQWYQHPEACGYSKPAQRVVPSRKLVDKLSNNIEQYKSVLTKLYGVKNLESLTDLPREELLQLALSSGANNPITSPSAATTSATESQALSDAPAASDGPESLEALEQAPPEDPYWDEARKHQLRVQGISDDVNGLSMSVDRLSSYVGISSITAALKVIVRCDPQTRSLISYNRQETALPSRAGSPKPELTDNRPDALPSVEEGQKLIKIYFDRVHPFFPMIDEAKFWSCFLYGNRKDSAWLALLNMVFALGSLASSGADNEAHYVYFNRSRRHLSLESFGSGNLEVLQALAIMGGYYMHYLNRPNEAHSLMGATLRMATALGLHREYSERSDPGRQFGAFGEEDSISPEMRRRIWWSLFCLDSWASTTTGRPSLGRMGPSITVLRPGTTANATQTMPPPNSPQYLEQLKILPLVHASAFCQIATRIQDRLVECPNLPAAETASYDAQLVKWHDELPLILSNPSEPCPEFLRRTRLVMKWRFQNLRIILHRPFLLTAALRRAPWAALSTEEKIAVRKCRHIALETIGDISRECMPDLICCWNAVWFCFQACMVPLVSLFSDASMPEETEKWKSSIETALAFFEQVKDWSIAAKRSGDVVTRLYAAYKTYASTASHQSQAQTLRMAYPQQQQGHPQMHTHFGVAGTQAPSMLNTDAAAAYTQPHAAAFSHFNPATPTWSNMRNDPTILNNFWDDMMWDANIPDMLETPFGLGNEYDYASAVQESGSGGPCWMNGS</sequence>
<proteinExistence type="predicted"/>
<keyword evidence="3" id="KW-0804">Transcription</keyword>
<protein>
    <recommendedName>
        <fullName evidence="6">Zn(2)-C6 fungal-type domain-containing protein</fullName>
    </recommendedName>
</protein>